<reference evidence="4" key="1">
    <citation type="submission" date="2010-07" db="EMBL/GenBank/DDBJ databases">
        <title>The genome sequence of Gaeumannomyces graminis var. tritici strain R3-111a-1.</title>
        <authorList>
            <consortium name="The Broad Institute Genome Sequencing Platform"/>
            <person name="Ma L.-J."/>
            <person name="Dead R."/>
            <person name="Young S."/>
            <person name="Zeng Q."/>
            <person name="Koehrsen M."/>
            <person name="Alvarado L."/>
            <person name="Berlin A."/>
            <person name="Chapman S.B."/>
            <person name="Chen Z."/>
            <person name="Freedman E."/>
            <person name="Gellesch M."/>
            <person name="Goldberg J."/>
            <person name="Griggs A."/>
            <person name="Gujja S."/>
            <person name="Heilman E.R."/>
            <person name="Heiman D."/>
            <person name="Hepburn T."/>
            <person name="Howarth C."/>
            <person name="Jen D."/>
            <person name="Larson L."/>
            <person name="Mehta T."/>
            <person name="Neiman D."/>
            <person name="Pearson M."/>
            <person name="Roberts A."/>
            <person name="Saif S."/>
            <person name="Shea T."/>
            <person name="Shenoy N."/>
            <person name="Sisk P."/>
            <person name="Stolte C."/>
            <person name="Sykes S."/>
            <person name="Walk T."/>
            <person name="White J."/>
            <person name="Yandava C."/>
            <person name="Haas B."/>
            <person name="Nusbaum C."/>
            <person name="Birren B."/>
        </authorList>
    </citation>
    <scope>NUCLEOTIDE SEQUENCE [LARGE SCALE GENOMIC DNA]</scope>
    <source>
        <strain evidence="4">R3-111a-1</strain>
    </source>
</reference>
<evidence type="ECO:0000256" key="1">
    <source>
        <dbReference type="SAM" id="MobiDB-lite"/>
    </source>
</evidence>
<reference evidence="3" key="4">
    <citation type="journal article" date="2015" name="G3 (Bethesda)">
        <title>Genome sequences of three phytopathogenic species of the Magnaporthaceae family of fungi.</title>
        <authorList>
            <person name="Okagaki L.H."/>
            <person name="Nunes C.C."/>
            <person name="Sailsbery J."/>
            <person name="Clay B."/>
            <person name="Brown D."/>
            <person name="John T."/>
            <person name="Oh Y."/>
            <person name="Young N."/>
            <person name="Fitzgerald M."/>
            <person name="Haas B.J."/>
            <person name="Zeng Q."/>
            <person name="Young S."/>
            <person name="Adiconis X."/>
            <person name="Fan L."/>
            <person name="Levin J.Z."/>
            <person name="Mitchell T.K."/>
            <person name="Okubara P.A."/>
            <person name="Farman M.L."/>
            <person name="Kohn L.M."/>
            <person name="Birren B."/>
            <person name="Ma L.-J."/>
            <person name="Dean R.A."/>
        </authorList>
    </citation>
    <scope>NUCLEOTIDE SEQUENCE</scope>
    <source>
        <strain evidence="3">R3-111a-1</strain>
    </source>
</reference>
<dbReference type="Proteomes" id="UP000006039">
    <property type="component" value="Unassembled WGS sequence"/>
</dbReference>
<dbReference type="RefSeq" id="XP_009218844.1">
    <property type="nucleotide sequence ID" value="XM_009220580.1"/>
</dbReference>
<reference evidence="2" key="3">
    <citation type="submission" date="2010-09" db="EMBL/GenBank/DDBJ databases">
        <title>Annotation of Gaeumannomyces graminis var. tritici R3-111a-1.</title>
        <authorList>
            <consortium name="The Broad Institute Genome Sequencing Platform"/>
            <person name="Ma L.-J."/>
            <person name="Dead R."/>
            <person name="Young S.K."/>
            <person name="Zeng Q."/>
            <person name="Gargeya S."/>
            <person name="Fitzgerald M."/>
            <person name="Haas B."/>
            <person name="Abouelleil A."/>
            <person name="Alvarado L."/>
            <person name="Arachchi H.M."/>
            <person name="Berlin A."/>
            <person name="Brown A."/>
            <person name="Chapman S.B."/>
            <person name="Chen Z."/>
            <person name="Dunbar C."/>
            <person name="Freedman E."/>
            <person name="Gearin G."/>
            <person name="Gellesch M."/>
            <person name="Goldberg J."/>
            <person name="Griggs A."/>
            <person name="Gujja S."/>
            <person name="Heiman D."/>
            <person name="Howarth C."/>
            <person name="Larson L."/>
            <person name="Lui A."/>
            <person name="MacDonald P.J.P."/>
            <person name="Mehta T."/>
            <person name="Montmayeur A."/>
            <person name="Murphy C."/>
            <person name="Neiman D."/>
            <person name="Pearson M."/>
            <person name="Priest M."/>
            <person name="Roberts A."/>
            <person name="Saif S."/>
            <person name="Shea T."/>
            <person name="Shenoy N."/>
            <person name="Sisk P."/>
            <person name="Stolte C."/>
            <person name="Sykes S."/>
            <person name="Yandava C."/>
            <person name="Wortman J."/>
            <person name="Nusbaum C."/>
            <person name="Birren B."/>
        </authorList>
    </citation>
    <scope>NUCLEOTIDE SEQUENCE</scope>
    <source>
        <strain evidence="2">R3-111a-1</strain>
    </source>
</reference>
<feature type="compositionally biased region" description="Basic and acidic residues" evidence="1">
    <location>
        <begin position="114"/>
        <end position="126"/>
    </location>
</feature>
<dbReference type="GeneID" id="20343261"/>
<dbReference type="VEuPathDB" id="FungiDB:GGTG_02803"/>
<feature type="compositionally biased region" description="Polar residues" evidence="1">
    <location>
        <begin position="24"/>
        <end position="34"/>
    </location>
</feature>
<dbReference type="EMBL" id="GL385396">
    <property type="protein sequence ID" value="EJT77699.1"/>
    <property type="molecule type" value="Genomic_DNA"/>
</dbReference>
<sequence length="126" mass="12813">MHPQHGGSTYQMNLATDPGAHPSAATQNSTSSVNPFGDHHSYEYEGRGRAPAATAAAAAAPASFKARAGGVNPFDDDAADPSNLGLRGVSPRPINTAAAPGGAPKSGSGGSPTERAERRSIFRENM</sequence>
<dbReference type="eggNOG" id="ENOG502SGJ9">
    <property type="taxonomic scope" value="Eukaryota"/>
</dbReference>
<reference evidence="2" key="2">
    <citation type="submission" date="2010-07" db="EMBL/GenBank/DDBJ databases">
        <authorList>
            <consortium name="The Broad Institute Genome Sequencing Platform"/>
            <consortium name="Broad Institute Genome Sequencing Center for Infectious Disease"/>
            <person name="Ma L.-J."/>
            <person name="Dead R."/>
            <person name="Young S."/>
            <person name="Zeng Q."/>
            <person name="Koehrsen M."/>
            <person name="Alvarado L."/>
            <person name="Berlin A."/>
            <person name="Chapman S.B."/>
            <person name="Chen Z."/>
            <person name="Freedman E."/>
            <person name="Gellesch M."/>
            <person name="Goldberg J."/>
            <person name="Griggs A."/>
            <person name="Gujja S."/>
            <person name="Heilman E.R."/>
            <person name="Heiman D."/>
            <person name="Hepburn T."/>
            <person name="Howarth C."/>
            <person name="Jen D."/>
            <person name="Larson L."/>
            <person name="Mehta T."/>
            <person name="Neiman D."/>
            <person name="Pearson M."/>
            <person name="Roberts A."/>
            <person name="Saif S."/>
            <person name="Shea T."/>
            <person name="Shenoy N."/>
            <person name="Sisk P."/>
            <person name="Stolte C."/>
            <person name="Sykes S."/>
            <person name="Walk T."/>
            <person name="White J."/>
            <person name="Yandava C."/>
            <person name="Haas B."/>
            <person name="Nusbaum C."/>
            <person name="Birren B."/>
        </authorList>
    </citation>
    <scope>NUCLEOTIDE SEQUENCE</scope>
    <source>
        <strain evidence="2">R3-111a-1</strain>
    </source>
</reference>
<feature type="compositionally biased region" description="Polar residues" evidence="1">
    <location>
        <begin position="1"/>
        <end position="14"/>
    </location>
</feature>
<evidence type="ECO:0000313" key="4">
    <source>
        <dbReference type="Proteomes" id="UP000006039"/>
    </source>
</evidence>
<feature type="compositionally biased region" description="Low complexity" evidence="1">
    <location>
        <begin position="49"/>
        <end position="70"/>
    </location>
</feature>
<gene>
    <name evidence="3" type="primary">20343261</name>
    <name evidence="2" type="ORF">GGTG_02803</name>
</gene>
<evidence type="ECO:0000313" key="2">
    <source>
        <dbReference type="EMBL" id="EJT77699.1"/>
    </source>
</evidence>
<feature type="region of interest" description="Disordered" evidence="1">
    <location>
        <begin position="1"/>
        <end position="126"/>
    </location>
</feature>
<dbReference type="EnsemblFungi" id="EJT77699">
    <property type="protein sequence ID" value="EJT77699"/>
    <property type="gene ID" value="GGTG_02803"/>
</dbReference>
<reference evidence="3" key="5">
    <citation type="submission" date="2018-04" db="UniProtKB">
        <authorList>
            <consortium name="EnsemblFungi"/>
        </authorList>
    </citation>
    <scope>IDENTIFICATION</scope>
    <source>
        <strain evidence="3">R3-111a-1</strain>
    </source>
</reference>
<evidence type="ECO:0000313" key="3">
    <source>
        <dbReference type="EnsemblFungi" id="EJT77699"/>
    </source>
</evidence>
<keyword evidence="4" id="KW-1185">Reference proteome</keyword>
<name>J3NNE7_GAET3</name>
<feature type="compositionally biased region" description="Low complexity" evidence="1">
    <location>
        <begin position="97"/>
        <end position="106"/>
    </location>
</feature>
<dbReference type="OrthoDB" id="5414285at2759"/>
<organism evidence="2">
    <name type="scientific">Gaeumannomyces tritici (strain R3-111a-1)</name>
    <name type="common">Wheat and barley take-all root rot fungus</name>
    <name type="synonym">Gaeumannomyces graminis var. tritici</name>
    <dbReference type="NCBI Taxonomy" id="644352"/>
    <lineage>
        <taxon>Eukaryota</taxon>
        <taxon>Fungi</taxon>
        <taxon>Dikarya</taxon>
        <taxon>Ascomycota</taxon>
        <taxon>Pezizomycotina</taxon>
        <taxon>Sordariomycetes</taxon>
        <taxon>Sordariomycetidae</taxon>
        <taxon>Magnaporthales</taxon>
        <taxon>Magnaporthaceae</taxon>
        <taxon>Gaeumannomyces</taxon>
    </lineage>
</organism>
<feature type="compositionally biased region" description="Basic and acidic residues" evidence="1">
    <location>
        <begin position="37"/>
        <end position="48"/>
    </location>
</feature>
<dbReference type="HOGENOM" id="CLU_1981723_0_0_1"/>
<dbReference type="AlphaFoldDB" id="J3NNE7"/>
<dbReference type="STRING" id="644352.J3NNE7"/>
<proteinExistence type="predicted"/>
<protein>
    <submittedName>
        <fullName evidence="2 3">Uncharacterized protein</fullName>
    </submittedName>
</protein>
<accession>J3NNE7</accession>